<name>A0A5B9XW42_9ALVE</name>
<dbReference type="GO" id="GO:0006351">
    <property type="term" value="P:DNA-templated transcription"/>
    <property type="evidence" value="ECO:0007669"/>
    <property type="project" value="InterPro"/>
</dbReference>
<evidence type="ECO:0000259" key="10">
    <source>
        <dbReference type="Pfam" id="PF04560"/>
    </source>
</evidence>
<dbReference type="InterPro" id="IPR015712">
    <property type="entry name" value="DNA-dir_RNA_pol_su2"/>
</dbReference>
<organism evidence="12">
    <name type="scientific">Piridium sociabile</name>
    <dbReference type="NCBI Taxonomy" id="2570542"/>
    <lineage>
        <taxon>Eukaryota</taxon>
        <taxon>Sar</taxon>
        <taxon>Alveolata</taxon>
        <taxon>Colpodellida</taxon>
        <taxon>Vitrellaceae</taxon>
        <taxon>Piridium</taxon>
    </lineage>
</organism>
<dbReference type="InterPro" id="IPR014724">
    <property type="entry name" value="RNA_pol_RPB2_OB-fold"/>
</dbReference>
<evidence type="ECO:0000256" key="6">
    <source>
        <dbReference type="ARBA" id="ARBA00048552"/>
    </source>
</evidence>
<evidence type="ECO:0000259" key="11">
    <source>
        <dbReference type="Pfam" id="PF04565"/>
    </source>
</evidence>
<dbReference type="Gene3D" id="2.40.270.10">
    <property type="entry name" value="DNA-directed RNA polymerase, subunit 2, domain 6"/>
    <property type="match status" value="1"/>
</dbReference>
<dbReference type="InterPro" id="IPR037033">
    <property type="entry name" value="DNA-dir_RNAP_su2_hyb_sf"/>
</dbReference>
<proteinExistence type="inferred from homology"/>
<keyword evidence="2 8" id="KW-0240">DNA-directed RNA polymerase</keyword>
<evidence type="ECO:0000256" key="7">
    <source>
        <dbReference type="RuleBase" id="RU000434"/>
    </source>
</evidence>
<evidence type="ECO:0000256" key="1">
    <source>
        <dbReference type="ARBA" id="ARBA00006835"/>
    </source>
</evidence>
<dbReference type="Gene3D" id="2.40.50.150">
    <property type="match status" value="1"/>
</dbReference>
<evidence type="ECO:0000256" key="8">
    <source>
        <dbReference type="RuleBase" id="RU363031"/>
    </source>
</evidence>
<dbReference type="PROSITE" id="PS01166">
    <property type="entry name" value="RNA_POL_BETA"/>
    <property type="match status" value="1"/>
</dbReference>
<accession>A0A5B9XW42</accession>
<dbReference type="InterPro" id="IPR007120">
    <property type="entry name" value="DNA-dir_RNAP_su2_dom"/>
</dbReference>
<feature type="domain" description="DNA-directed RNA polymerase subunit 2 hybrid-binding" evidence="9">
    <location>
        <begin position="613"/>
        <end position="947"/>
    </location>
</feature>
<dbReference type="GO" id="GO:0003677">
    <property type="term" value="F:DNA binding"/>
    <property type="evidence" value="ECO:0007669"/>
    <property type="project" value="InterPro"/>
</dbReference>
<dbReference type="InterPro" id="IPR007121">
    <property type="entry name" value="RNA_pol_bsu_CS"/>
</dbReference>
<dbReference type="Pfam" id="PF00562">
    <property type="entry name" value="RNA_pol_Rpb2_6"/>
    <property type="match status" value="1"/>
</dbReference>
<gene>
    <name evidence="12" type="primary">rpoB</name>
</gene>
<dbReference type="Pfam" id="PF04560">
    <property type="entry name" value="RNA_pol_Rpb2_7"/>
    <property type="match status" value="1"/>
</dbReference>
<evidence type="ECO:0000256" key="5">
    <source>
        <dbReference type="ARBA" id="ARBA00023163"/>
    </source>
</evidence>
<protein>
    <recommendedName>
        <fullName evidence="8">DNA-directed RNA polymerase subunit beta</fullName>
        <ecNumber evidence="8">2.7.7.6</ecNumber>
    </recommendedName>
</protein>
<dbReference type="EMBL" id="MK962129">
    <property type="protein sequence ID" value="QEH58568.1"/>
    <property type="molecule type" value="Genomic_DNA"/>
</dbReference>
<dbReference type="Gene3D" id="2.40.50.100">
    <property type="match status" value="1"/>
</dbReference>
<dbReference type="InterPro" id="IPR007645">
    <property type="entry name" value="RNA_pol_Rpb2_3"/>
</dbReference>
<keyword evidence="3 8" id="KW-0808">Transferase</keyword>
<dbReference type="Pfam" id="PF04565">
    <property type="entry name" value="RNA_pol_Rpb2_3"/>
    <property type="match status" value="1"/>
</dbReference>
<dbReference type="Gene3D" id="3.90.1800.10">
    <property type="entry name" value="RNA polymerase alpha subunit dimerisation domain"/>
    <property type="match status" value="1"/>
</dbReference>
<evidence type="ECO:0000256" key="4">
    <source>
        <dbReference type="ARBA" id="ARBA00022695"/>
    </source>
</evidence>
<keyword evidence="4 8" id="KW-0548">Nucleotidyltransferase</keyword>
<dbReference type="InterPro" id="IPR007641">
    <property type="entry name" value="RNA_pol_Rpb2_7"/>
</dbReference>
<evidence type="ECO:0000256" key="3">
    <source>
        <dbReference type="ARBA" id="ARBA00022679"/>
    </source>
</evidence>
<comment type="similarity">
    <text evidence="1 7">Belongs to the RNA polymerase beta chain family.</text>
</comment>
<dbReference type="Gene3D" id="2.30.150.10">
    <property type="entry name" value="DNA-directed RNA polymerase, beta subunit, external 1 domain"/>
    <property type="match status" value="1"/>
</dbReference>
<keyword evidence="5 8" id="KW-0804">Transcription</keyword>
<dbReference type="GO" id="GO:0000428">
    <property type="term" value="C:DNA-directed RNA polymerase complex"/>
    <property type="evidence" value="ECO:0007669"/>
    <property type="project" value="UniProtKB-KW"/>
</dbReference>
<dbReference type="GO" id="GO:0003899">
    <property type="term" value="F:DNA-directed RNA polymerase activity"/>
    <property type="evidence" value="ECO:0007669"/>
    <property type="project" value="UniProtKB-EC"/>
</dbReference>
<comment type="catalytic activity">
    <reaction evidence="6 8">
        <text>RNA(n) + a ribonucleoside 5'-triphosphate = RNA(n+1) + diphosphate</text>
        <dbReference type="Rhea" id="RHEA:21248"/>
        <dbReference type="Rhea" id="RHEA-COMP:14527"/>
        <dbReference type="Rhea" id="RHEA-COMP:17342"/>
        <dbReference type="ChEBI" id="CHEBI:33019"/>
        <dbReference type="ChEBI" id="CHEBI:61557"/>
        <dbReference type="ChEBI" id="CHEBI:140395"/>
        <dbReference type="EC" id="2.7.7.6"/>
    </reaction>
</comment>
<comment type="function">
    <text evidence="8">DNA-dependent RNA polymerase catalyzes the transcription of DNA into RNA using the four ribonucleoside triphosphates as substrates.</text>
</comment>
<dbReference type="PANTHER" id="PTHR20856">
    <property type="entry name" value="DNA-DIRECTED RNA POLYMERASE I SUBUNIT 2"/>
    <property type="match status" value="1"/>
</dbReference>
<evidence type="ECO:0000259" key="9">
    <source>
        <dbReference type="Pfam" id="PF00562"/>
    </source>
</evidence>
<dbReference type="SUPFAM" id="SSF64484">
    <property type="entry name" value="beta and beta-prime subunits of DNA dependent RNA-polymerase"/>
    <property type="match status" value="1"/>
</dbReference>
<sequence length="1020" mass="118204">MNIFYTESQLLNNSFNRINPIKLLLKELPNILKYQLSYKLYIETGNIIYIFNKIKFKLYLNKKVSNSSIQNISINNNIRGLLILPLVTYKLHKLLYNEIFLGELPLPFNNNIFLLNNINRVFIPKLIKNFSYYNLNKYKLKINLTRFSQIIIIIPNNTIHIKNITVQLLYKSIDSFLIKKQVINIFQFLRIFGISIKELILKSNYSKYIINNILYNNKNFEKKISYIDLLNNRYNEFISKDFNFNILIKNSQIFNSFIHLNFNNNLFKKDFIILLFDVFLHNLLLNVKLNNRDNINNKNIYSWRDFYISLMKHTSAQTFLLNDTNNIENILKELNVKFIDKLYEIFYINPLVQYLDETNLLSKFIHSHKISIHTFSTRPSIISRDINTSFYNKLCPLYTVEGSNVGTIGQPSANLIKHSLTGLNSLLYIQNYNNKEDSVYVNNIILEKNNIIINSIINRRSELFNYDFNIVKNREGFGVTSIQKFHNFYVKDNTSFLSSQINLIPFFFNSDPARCLMGINMQKQALVLLKNQASIVSTGSEKSLGLFIGDNIYSLTEGIVIYISSTLIKIKDIYNRVLDYYFIPRLSNQGAYIYYNIKVWEGERVFSGQILSEGKNTINNELSLGSNLFIAYTSWHGYTYEDALLINDRLIYNRILSTINLKTLKISFDSCYEELTNCFPGNLKINTINLNMFGLSYIGLYLKDKDIIVGKVKKQSINTDILLDNNIFKKVKYNLVKTTNITTNKLNSGILLYINILTSYLNVEEIIYFNIILGQIKSLQIGDKLSGRHGNKGVISAIWPCVDMPFNPQTGIIPDILISPLSIPSRMNIGQLLEGLLGLSGLILDTRWVISLKEENMYNTRYKRNIIYNKLKTASNYTNIDSIYNVYSPGKQFLIDGRNGSILLNNSVIGVSYMFKLVHIIQDKINIRSGGGMYTEIFKQPIKGKSKGGGQRFGEMEVWALEALGAAYELNDILTIKSDTFILRNNYSNSYIDRRNNIMPESWYVLIKHLNSLGLNLYTN</sequence>
<dbReference type="Gene3D" id="3.90.1100.10">
    <property type="match status" value="1"/>
</dbReference>
<dbReference type="InterPro" id="IPR042107">
    <property type="entry name" value="DNA-dir_RNA_pol_bsu_ext_1_sf"/>
</dbReference>
<dbReference type="GO" id="GO:0032549">
    <property type="term" value="F:ribonucleoside binding"/>
    <property type="evidence" value="ECO:0007669"/>
    <property type="project" value="InterPro"/>
</dbReference>
<dbReference type="AlphaFoldDB" id="A0A5B9XW42"/>
<evidence type="ECO:0000313" key="12">
    <source>
        <dbReference type="EMBL" id="QEH58568.1"/>
    </source>
</evidence>
<dbReference type="EC" id="2.7.7.6" evidence="8"/>
<feature type="domain" description="RNA polymerase Rpb2" evidence="10">
    <location>
        <begin position="949"/>
        <end position="1017"/>
    </location>
</feature>
<evidence type="ECO:0000256" key="2">
    <source>
        <dbReference type="ARBA" id="ARBA00022478"/>
    </source>
</evidence>
<reference evidence="12" key="1">
    <citation type="journal article" date="2019" name="Curr. Biol.">
        <title>Multiple Independent Origins of Apicomplexan-Like Parasites.</title>
        <authorList>
            <person name="Mathur V."/>
            <person name="Kolisko M."/>
            <person name="Hehenberger E."/>
            <person name="Irwin N.A.T."/>
            <person name="Leander B.S."/>
            <person name="Kristmundsson A."/>
            <person name="Freeman M.A."/>
            <person name="Keeling P.J."/>
        </authorList>
    </citation>
    <scope>NUCLEOTIDE SEQUENCE</scope>
</reference>
<feature type="domain" description="RNA polymerase Rpb2" evidence="11">
    <location>
        <begin position="353"/>
        <end position="409"/>
    </location>
</feature>